<reference evidence="2 3" key="1">
    <citation type="submission" date="2020-07" db="EMBL/GenBank/DDBJ databases">
        <title>Comparative genomics of pyrophilous fungi reveals a link between fire events and developmental genes.</title>
        <authorList>
            <consortium name="DOE Joint Genome Institute"/>
            <person name="Steindorff A.S."/>
            <person name="Carver A."/>
            <person name="Calhoun S."/>
            <person name="Stillman K."/>
            <person name="Liu H."/>
            <person name="Lipzen A."/>
            <person name="Pangilinan J."/>
            <person name="Labutti K."/>
            <person name="Bruns T.D."/>
            <person name="Grigoriev I.V."/>
        </authorList>
    </citation>
    <scope>NUCLEOTIDE SEQUENCE [LARGE SCALE GENOMIC DNA]</scope>
    <source>
        <strain evidence="2 3">CBS 144469</strain>
    </source>
</reference>
<gene>
    <name evidence="2" type="ORF">DFP72DRAFT_1060983</name>
</gene>
<protein>
    <submittedName>
        <fullName evidence="2">Uncharacterized protein</fullName>
    </submittedName>
</protein>
<feature type="compositionally biased region" description="Pro residues" evidence="1">
    <location>
        <begin position="429"/>
        <end position="440"/>
    </location>
</feature>
<dbReference type="SMART" id="SM00726">
    <property type="entry name" value="UIM"/>
    <property type="match status" value="2"/>
</dbReference>
<evidence type="ECO:0000313" key="3">
    <source>
        <dbReference type="Proteomes" id="UP000521943"/>
    </source>
</evidence>
<feature type="compositionally biased region" description="Low complexity" evidence="1">
    <location>
        <begin position="272"/>
        <end position="289"/>
    </location>
</feature>
<feature type="compositionally biased region" description="Basic and acidic residues" evidence="1">
    <location>
        <begin position="187"/>
        <end position="198"/>
    </location>
</feature>
<feature type="compositionally biased region" description="Polar residues" evidence="1">
    <location>
        <begin position="301"/>
        <end position="312"/>
    </location>
</feature>
<feature type="region of interest" description="Disordered" evidence="1">
    <location>
        <begin position="1"/>
        <end position="137"/>
    </location>
</feature>
<dbReference type="EMBL" id="JACGCI010000007">
    <property type="protein sequence ID" value="KAF6762734.1"/>
    <property type="molecule type" value="Genomic_DNA"/>
</dbReference>
<sequence length="822" mass="89151">MNPPGRPPILRAPGTYSGAPSNPSAALYPAHLQSLAPRAYPNTGPLHPGLQSNPNPQSTYTSPTHANRVATLPNPPSQGRAPTHQQYYHEDHPPQLPSYPGPPPPFDYIPPATQAFSPPPNGSLGPTSAHGETIPQLSSAPVPESLLLQTAEHSNFQDPPAASPNSPEDEAELALAIALSEKMVVMEQEREDQRRKQEDEEFERALAQSMLETSTYGGTYADDTRAATSSKVKLDSPSWETGPSAARPDFGAPLSSSSYNNSQQSPPFEVASGTPIESSSRSRSGTWSSVAAGKQPALPNHNFTTSPSQEPSALSPHRYDADGPTRVPSRSGTEDRPVLVQEEPEKVFREERHALINFPPNSGPEERPPSPLHILNPLEDEGANPSPVNPSGASSTGAREPGSLMVEPSLVRSESPSELAYYDRSTPVTPVPRQSPPPTFDFPSSQTSFIPQQLEQAQPPSTVPARPTSAASTVASTALSLNSDLGPYAQSTTTMTSATSISDLSVRSFHSMPADTYGAMSLERAPSSGSAANSFQSMPVSSTLPRRPSGAAAPVTLVANQNQYIDPDLLLGVTIDFRAPVLLPQLRPMPGAIPNIVSLPYGRCHPLHIQAPSWRHLLKLLARMGNSRFEPTESARTHVRSEGKLRTVVQFVRMHPTGDDWRTILWFSIDHPVPPSLPNAAKYRNPHPDVFPWSYELMDYPMLLRNGNDSPISKTYTIPASESLPYPTLPMTFPNLALYLQAALDFSRQQKDDNNGYRKLAKMVQACYPNMEEPSQGSGDKATVGGLFKRVLKKGNNKKKTGKTNNEETYEYITPFVPDEWG</sequence>
<name>A0A8H6IE08_9AGAR</name>
<comment type="caution">
    <text evidence="2">The sequence shown here is derived from an EMBL/GenBank/DDBJ whole genome shotgun (WGS) entry which is preliminary data.</text>
</comment>
<dbReference type="InterPro" id="IPR003903">
    <property type="entry name" value="UIM_dom"/>
</dbReference>
<evidence type="ECO:0000313" key="2">
    <source>
        <dbReference type="EMBL" id="KAF6762734.1"/>
    </source>
</evidence>
<accession>A0A8H6IE08</accession>
<feature type="compositionally biased region" description="Polar residues" evidence="1">
    <location>
        <begin position="50"/>
        <end position="65"/>
    </location>
</feature>
<feature type="region of interest" description="Disordered" evidence="1">
    <location>
        <begin position="186"/>
        <end position="446"/>
    </location>
</feature>
<feature type="compositionally biased region" description="Polar residues" evidence="1">
    <location>
        <begin position="527"/>
        <end position="544"/>
    </location>
</feature>
<dbReference type="Proteomes" id="UP000521943">
    <property type="component" value="Unassembled WGS sequence"/>
</dbReference>
<feature type="compositionally biased region" description="Low complexity" evidence="1">
    <location>
        <begin position="255"/>
        <end position="265"/>
    </location>
</feature>
<organism evidence="2 3">
    <name type="scientific">Ephemerocybe angulata</name>
    <dbReference type="NCBI Taxonomy" id="980116"/>
    <lineage>
        <taxon>Eukaryota</taxon>
        <taxon>Fungi</taxon>
        <taxon>Dikarya</taxon>
        <taxon>Basidiomycota</taxon>
        <taxon>Agaricomycotina</taxon>
        <taxon>Agaricomycetes</taxon>
        <taxon>Agaricomycetidae</taxon>
        <taxon>Agaricales</taxon>
        <taxon>Agaricineae</taxon>
        <taxon>Psathyrellaceae</taxon>
        <taxon>Ephemerocybe</taxon>
    </lineage>
</organism>
<dbReference type="AlphaFoldDB" id="A0A8H6IE08"/>
<dbReference type="PROSITE" id="PS50330">
    <property type="entry name" value="UIM"/>
    <property type="match status" value="1"/>
</dbReference>
<evidence type="ECO:0000256" key="1">
    <source>
        <dbReference type="SAM" id="MobiDB-lite"/>
    </source>
</evidence>
<keyword evidence="3" id="KW-1185">Reference proteome</keyword>
<feature type="region of interest" description="Disordered" evidence="1">
    <location>
        <begin position="524"/>
        <end position="549"/>
    </location>
</feature>
<dbReference type="OrthoDB" id="3269480at2759"/>
<proteinExistence type="predicted"/>
<feature type="compositionally biased region" description="Pro residues" evidence="1">
    <location>
        <begin position="94"/>
        <end position="108"/>
    </location>
</feature>
<feature type="compositionally biased region" description="Basic and acidic residues" evidence="1">
    <location>
        <begin position="332"/>
        <end position="354"/>
    </location>
</feature>